<protein>
    <submittedName>
        <fullName evidence="1">Uncharacterized protein</fullName>
    </submittedName>
</protein>
<accession>A0A075FQ78</accession>
<sequence length="64" mass="7468">MCKRFPINDLFETEISKGKPPLIKRRFCITDTSLLTQLDRILVNGNPVPDSLKNQLQDPLQFYF</sequence>
<proteinExistence type="predicted"/>
<name>A0A075FQ78_9ARCH</name>
<organism evidence="1">
    <name type="scientific">uncultured marine thaumarchaeote AD1000_40_H03</name>
    <dbReference type="NCBI Taxonomy" id="1455914"/>
    <lineage>
        <taxon>Archaea</taxon>
        <taxon>Nitrososphaerota</taxon>
        <taxon>environmental samples</taxon>
    </lineage>
</organism>
<reference evidence="1" key="1">
    <citation type="journal article" date="2014" name="Genome Biol. Evol.">
        <title>Pangenome evidence for extensive interdomain horizontal transfer affecting lineage core and shell genes in uncultured planktonic thaumarchaeota and euryarchaeota.</title>
        <authorList>
            <person name="Deschamps P."/>
            <person name="Zivanovic Y."/>
            <person name="Moreira D."/>
            <person name="Rodriguez-Valera F."/>
            <person name="Lopez-Garcia P."/>
        </authorList>
    </citation>
    <scope>NUCLEOTIDE SEQUENCE</scope>
</reference>
<dbReference type="AlphaFoldDB" id="A0A075FQ78"/>
<evidence type="ECO:0000313" key="1">
    <source>
        <dbReference type="EMBL" id="AIE93830.1"/>
    </source>
</evidence>
<dbReference type="EMBL" id="KF900405">
    <property type="protein sequence ID" value="AIE93830.1"/>
    <property type="molecule type" value="Genomic_DNA"/>
</dbReference>